<dbReference type="Pfam" id="PF11374">
    <property type="entry name" value="DUF3176"/>
    <property type="match status" value="1"/>
</dbReference>
<keyword evidence="1" id="KW-0812">Transmembrane</keyword>
<evidence type="ECO:0000256" key="1">
    <source>
        <dbReference type="SAM" id="Phobius"/>
    </source>
</evidence>
<organism evidence="2 3">
    <name type="scientific">Colletotrichum godetiae</name>
    <dbReference type="NCBI Taxonomy" id="1209918"/>
    <lineage>
        <taxon>Eukaryota</taxon>
        <taxon>Fungi</taxon>
        <taxon>Dikarya</taxon>
        <taxon>Ascomycota</taxon>
        <taxon>Pezizomycotina</taxon>
        <taxon>Sordariomycetes</taxon>
        <taxon>Hypocreomycetidae</taxon>
        <taxon>Glomerellales</taxon>
        <taxon>Glomerellaceae</taxon>
        <taxon>Colletotrichum</taxon>
        <taxon>Colletotrichum acutatum species complex</taxon>
    </lineage>
</organism>
<dbReference type="PANTHER" id="PTHR35394:SF5">
    <property type="entry name" value="DUF3176 DOMAIN-CONTAINING PROTEIN"/>
    <property type="match status" value="1"/>
</dbReference>
<keyword evidence="1" id="KW-1133">Transmembrane helix</keyword>
<name>A0AAJ0AWT8_9PEZI</name>
<keyword evidence="1" id="KW-0472">Membrane</keyword>
<dbReference type="PANTHER" id="PTHR35394">
    <property type="entry name" value="DUF3176 DOMAIN-CONTAINING PROTEIN"/>
    <property type="match status" value="1"/>
</dbReference>
<sequence>MKSVIGQAKWPWMAAARPLRHVEHFDNAGKGAWGSLKFLVSFRKPTATVLGALIVVASYATGPLSQQAVKTYPCEVSAEGIARISTAERITRHDSMISGAVTNAKMSTAIINGILGLPPDNSQLFQCESGNCVFRNFSEVTHSSVGVCSNCTDVKSDLIEFEESKTKLVGRYRNSYRFHNNSGFSINTGVEPELFNVTTPVANTIDSRKDGPINTSFLTLSVAGCVAQPNSDAPTDRYCEHDYTNMPRLSSDLDIVAANCSLYPCIRHYNGNVTNGTLNEHLVSTDPMESYAEGYISVTQPCFLIDKWYDLSNISNAPRNGLNWTSWTSDGAEKEAPAQCVSTMDYTEFRGIRYFLKANLNGQCKLYDLTERGPTSSDAVNGIGNSSQLHCETGWWLDALYNGGMATFVSLEAAHGNMSIAISNRMRIYGLTSSETDTSNSYQEGTCSKTSICVRLEEWWLLYPAALLVLTSALLVSVYVQSCRDSGRQPIWKSSMLPLIFYNISEEHCSDERNDGRRIGSSVPLLQLPELESRADKTIVSFCSGNEGARFIVEEGVVEAK</sequence>
<dbReference type="EMBL" id="JAHMHR010000003">
    <property type="protein sequence ID" value="KAK1699693.1"/>
    <property type="molecule type" value="Genomic_DNA"/>
</dbReference>
<proteinExistence type="predicted"/>
<gene>
    <name evidence="2" type="ORF">BDP55DRAFT_203541</name>
</gene>
<dbReference type="GeneID" id="85450478"/>
<reference evidence="2" key="1">
    <citation type="submission" date="2021-06" db="EMBL/GenBank/DDBJ databases">
        <title>Comparative genomics, transcriptomics and evolutionary studies reveal genomic signatures of adaptation to plant cell wall in hemibiotrophic fungi.</title>
        <authorList>
            <consortium name="DOE Joint Genome Institute"/>
            <person name="Baroncelli R."/>
            <person name="Diaz J.F."/>
            <person name="Benocci T."/>
            <person name="Peng M."/>
            <person name="Battaglia E."/>
            <person name="Haridas S."/>
            <person name="Andreopoulos W."/>
            <person name="Labutti K."/>
            <person name="Pangilinan J."/>
            <person name="Floch G.L."/>
            <person name="Makela M.R."/>
            <person name="Henrissat B."/>
            <person name="Grigoriev I.V."/>
            <person name="Crouch J.A."/>
            <person name="De Vries R.P."/>
            <person name="Sukno S.A."/>
            <person name="Thon M.R."/>
        </authorList>
    </citation>
    <scope>NUCLEOTIDE SEQUENCE</scope>
    <source>
        <strain evidence="2">CBS 193.32</strain>
    </source>
</reference>
<dbReference type="RefSeq" id="XP_060435450.1">
    <property type="nucleotide sequence ID" value="XM_060565952.1"/>
</dbReference>
<protein>
    <submittedName>
        <fullName evidence="2">Uncharacterized protein</fullName>
    </submittedName>
</protein>
<keyword evidence="3" id="KW-1185">Reference proteome</keyword>
<dbReference type="AlphaFoldDB" id="A0AAJ0AWT8"/>
<evidence type="ECO:0000313" key="2">
    <source>
        <dbReference type="EMBL" id="KAK1699693.1"/>
    </source>
</evidence>
<dbReference type="InterPro" id="IPR021514">
    <property type="entry name" value="DUF3176"/>
</dbReference>
<dbReference type="Proteomes" id="UP001224890">
    <property type="component" value="Unassembled WGS sequence"/>
</dbReference>
<feature type="transmembrane region" description="Helical" evidence="1">
    <location>
        <begin position="459"/>
        <end position="480"/>
    </location>
</feature>
<accession>A0AAJ0AWT8</accession>
<comment type="caution">
    <text evidence="2">The sequence shown here is derived from an EMBL/GenBank/DDBJ whole genome shotgun (WGS) entry which is preliminary data.</text>
</comment>
<evidence type="ECO:0000313" key="3">
    <source>
        <dbReference type="Proteomes" id="UP001224890"/>
    </source>
</evidence>